<feature type="compositionally biased region" description="Basic and acidic residues" evidence="1">
    <location>
        <begin position="336"/>
        <end position="345"/>
    </location>
</feature>
<feature type="region of interest" description="Disordered" evidence="1">
    <location>
        <begin position="336"/>
        <end position="357"/>
    </location>
</feature>
<keyword evidence="2" id="KW-0732">Signal</keyword>
<evidence type="ECO:0000313" key="3">
    <source>
        <dbReference type="EMBL" id="KAK7805005.1"/>
    </source>
</evidence>
<dbReference type="AlphaFoldDB" id="A0AAW0HS64"/>
<feature type="compositionally biased region" description="Polar residues" evidence="1">
    <location>
        <begin position="348"/>
        <end position="357"/>
    </location>
</feature>
<feature type="compositionally biased region" description="Polar residues" evidence="1">
    <location>
        <begin position="198"/>
        <end position="224"/>
    </location>
</feature>
<reference evidence="3 4" key="1">
    <citation type="journal article" date="2023" name="bioRxiv">
        <title>Conserved and derived expression patterns and positive selection on dental genes reveal complex evolutionary context of ever-growing rodent molars.</title>
        <authorList>
            <person name="Calamari Z.T."/>
            <person name="Song A."/>
            <person name="Cohen E."/>
            <person name="Akter M."/>
            <person name="Roy R.D."/>
            <person name="Hallikas O."/>
            <person name="Christensen M.M."/>
            <person name="Li P."/>
            <person name="Marangoni P."/>
            <person name="Jernvall J."/>
            <person name="Klein O.D."/>
        </authorList>
    </citation>
    <scope>NUCLEOTIDE SEQUENCE [LARGE SCALE GENOMIC DNA]</scope>
    <source>
        <strain evidence="3">V071</strain>
    </source>
</reference>
<feature type="region of interest" description="Disordered" evidence="1">
    <location>
        <begin position="114"/>
        <end position="307"/>
    </location>
</feature>
<gene>
    <name evidence="3" type="ORF">U0070_021876</name>
</gene>
<evidence type="ECO:0000256" key="1">
    <source>
        <dbReference type="SAM" id="MobiDB-lite"/>
    </source>
</evidence>
<feature type="chain" id="PRO_5044001746" evidence="2">
    <location>
        <begin position="18"/>
        <end position="513"/>
    </location>
</feature>
<feature type="compositionally biased region" description="Low complexity" evidence="1">
    <location>
        <begin position="141"/>
        <end position="162"/>
    </location>
</feature>
<feature type="non-terminal residue" evidence="3">
    <location>
        <position position="1"/>
    </location>
</feature>
<feature type="compositionally biased region" description="Pro residues" evidence="1">
    <location>
        <begin position="231"/>
        <end position="280"/>
    </location>
</feature>
<evidence type="ECO:0000313" key="4">
    <source>
        <dbReference type="Proteomes" id="UP001488838"/>
    </source>
</evidence>
<name>A0AAW0HS64_MYOGA</name>
<protein>
    <submittedName>
        <fullName evidence="3">Uncharacterized protein</fullName>
    </submittedName>
</protein>
<proteinExistence type="predicted"/>
<accession>A0AAW0HS64</accession>
<organism evidence="3 4">
    <name type="scientific">Myodes glareolus</name>
    <name type="common">Bank vole</name>
    <name type="synonym">Clethrionomys glareolus</name>
    <dbReference type="NCBI Taxonomy" id="447135"/>
    <lineage>
        <taxon>Eukaryota</taxon>
        <taxon>Metazoa</taxon>
        <taxon>Chordata</taxon>
        <taxon>Craniata</taxon>
        <taxon>Vertebrata</taxon>
        <taxon>Euteleostomi</taxon>
        <taxon>Mammalia</taxon>
        <taxon>Eutheria</taxon>
        <taxon>Euarchontoglires</taxon>
        <taxon>Glires</taxon>
        <taxon>Rodentia</taxon>
        <taxon>Myomorpha</taxon>
        <taxon>Muroidea</taxon>
        <taxon>Cricetidae</taxon>
        <taxon>Arvicolinae</taxon>
        <taxon>Myodes</taxon>
    </lineage>
</organism>
<dbReference type="EMBL" id="JBBHLL010000356">
    <property type="protein sequence ID" value="KAK7805005.1"/>
    <property type="molecule type" value="Genomic_DNA"/>
</dbReference>
<evidence type="ECO:0000256" key="2">
    <source>
        <dbReference type="SAM" id="SignalP"/>
    </source>
</evidence>
<dbReference type="PRINTS" id="PR01217">
    <property type="entry name" value="PRICHEXTENSN"/>
</dbReference>
<feature type="compositionally biased region" description="Pro residues" evidence="1">
    <location>
        <begin position="287"/>
        <end position="305"/>
    </location>
</feature>
<dbReference type="Proteomes" id="UP001488838">
    <property type="component" value="Unassembled WGS sequence"/>
</dbReference>
<feature type="non-terminal residue" evidence="3">
    <location>
        <position position="513"/>
    </location>
</feature>
<comment type="caution">
    <text evidence="3">The sequence shown here is derived from an EMBL/GenBank/DDBJ whole genome shotgun (WGS) entry which is preliminary data.</text>
</comment>
<feature type="signal peptide" evidence="2">
    <location>
        <begin position="1"/>
        <end position="17"/>
    </location>
</feature>
<sequence length="513" mass="56099">LLLWRTGWVRVAAATAAATLTSEFPWEQTAAGLTTHATLQGGSDSQLLPTLKKVTTQGNASKTLLLNMGTVAEATHRTKATGKARRELTEARNILDHFIRRSWHSLRRIVEHPGLRDREKGSNGAVGTSEKDAGWLPTGSLPPHQSTSPPPHQSTTLPVYQPTTPPPHQSTSPPPHQPTTPPAHHPTSPPVHQPTTPPAHQSTSPPAHQPTSLPVHQPTSPPVYQSTSPPVHQPTTPPVYQPTTPPPHQSTTPPPHHPTSPPPHHPTSPPPHHPTTPPPHQSTTPPAHHPTSPPVHHPTSPPPHQPIILMGERTLDVQPSAGLSTALPSGDSLLAREEEAEKEGKTSAAYSKQDPASSLRASILENKTAAAIVTYKLPWSPTIQFSESVWNLVTCFSSCYHDDLILHTTRRQCTMYRHWEMLAVNLTSNLLNSDGCTDLEAFLRLPTTLMESVHVVFSNISKDRSISIVYELIKGLNVINPMQFLGDKKLIHKAKDIIKTENENHERCYCKEL</sequence>
<keyword evidence="4" id="KW-1185">Reference proteome</keyword>
<feature type="compositionally biased region" description="Pro residues" evidence="1">
    <location>
        <begin position="163"/>
        <end position="197"/>
    </location>
</feature>